<dbReference type="InterPro" id="IPR027484">
    <property type="entry name" value="PInositol-4-P-5-kinase_N"/>
</dbReference>
<dbReference type="EMBL" id="KV784354">
    <property type="protein sequence ID" value="OEU20547.1"/>
    <property type="molecule type" value="Genomic_DNA"/>
</dbReference>
<reference evidence="4 5" key="1">
    <citation type="submission" date="2016-09" db="EMBL/GenBank/DDBJ databases">
        <title>Extensive genetic diversity and differential bi-allelic expression allows diatom success in the polar Southern Ocean.</title>
        <authorList>
            <consortium name="DOE Joint Genome Institute"/>
            <person name="Mock T."/>
            <person name="Otillar R.P."/>
            <person name="Strauss J."/>
            <person name="Dupont C."/>
            <person name="Frickenhaus S."/>
            <person name="Maumus F."/>
            <person name="Mcmullan M."/>
            <person name="Sanges R."/>
            <person name="Schmutz J."/>
            <person name="Toseland A."/>
            <person name="Valas R."/>
            <person name="Veluchamy A."/>
            <person name="Ward B.J."/>
            <person name="Allen A."/>
            <person name="Barry K."/>
            <person name="Falciatore A."/>
            <person name="Ferrante M."/>
            <person name="Fortunato A.E."/>
            <person name="Gloeckner G."/>
            <person name="Gruber A."/>
            <person name="Hipkin R."/>
            <person name="Janech M."/>
            <person name="Kroth P."/>
            <person name="Leese F."/>
            <person name="Lindquist E."/>
            <person name="Lyon B.R."/>
            <person name="Martin J."/>
            <person name="Mayer C."/>
            <person name="Parker M."/>
            <person name="Quesneville H."/>
            <person name="Raymond J."/>
            <person name="Uhlig C."/>
            <person name="Valentin K.U."/>
            <person name="Worden A.Z."/>
            <person name="Armbrust E.V."/>
            <person name="Bowler C."/>
            <person name="Green B."/>
            <person name="Moulton V."/>
            <person name="Van Oosterhout C."/>
            <person name="Grigoriev I."/>
        </authorList>
    </citation>
    <scope>NUCLEOTIDE SEQUENCE [LARGE SCALE GENOMIC DNA]</scope>
    <source>
        <strain evidence="4 5">CCMP1102</strain>
    </source>
</reference>
<feature type="domain" description="PIPK" evidence="3">
    <location>
        <begin position="180"/>
        <end position="711"/>
    </location>
</feature>
<dbReference type="CDD" id="cd00139">
    <property type="entry name" value="PIPKc"/>
    <property type="match status" value="1"/>
</dbReference>
<dbReference type="KEGG" id="fcy:FRACYDRAFT_167010"/>
<dbReference type="Pfam" id="PF01504">
    <property type="entry name" value="PIP5K"/>
    <property type="match status" value="1"/>
</dbReference>
<keyword evidence="1" id="KW-0808">Transferase</keyword>
<feature type="compositionally biased region" description="Basic and acidic residues" evidence="2">
    <location>
        <begin position="73"/>
        <end position="84"/>
    </location>
</feature>
<accession>A0A1E7FQZ5</accession>
<dbReference type="InterPro" id="IPR002498">
    <property type="entry name" value="PInositol-4-P-4/5-kinase_core"/>
</dbReference>
<dbReference type="Proteomes" id="UP000095751">
    <property type="component" value="Unassembled WGS sequence"/>
</dbReference>
<dbReference type="Gene3D" id="3.30.800.10">
    <property type="entry name" value="Phosphatidylinositol Phosphate Kinase II Beta"/>
    <property type="match status" value="1"/>
</dbReference>
<proteinExistence type="predicted"/>
<name>A0A1E7FQZ5_9STRA</name>
<evidence type="ECO:0000313" key="5">
    <source>
        <dbReference type="Proteomes" id="UP000095751"/>
    </source>
</evidence>
<dbReference type="AlphaFoldDB" id="A0A1E7FQZ5"/>
<organism evidence="4 5">
    <name type="scientific">Fragilariopsis cylindrus CCMP1102</name>
    <dbReference type="NCBI Taxonomy" id="635003"/>
    <lineage>
        <taxon>Eukaryota</taxon>
        <taxon>Sar</taxon>
        <taxon>Stramenopiles</taxon>
        <taxon>Ochrophyta</taxon>
        <taxon>Bacillariophyta</taxon>
        <taxon>Bacillariophyceae</taxon>
        <taxon>Bacillariophycidae</taxon>
        <taxon>Bacillariales</taxon>
        <taxon>Bacillariaceae</taxon>
        <taxon>Fragilariopsis</taxon>
    </lineage>
</organism>
<feature type="compositionally biased region" description="Acidic residues" evidence="2">
    <location>
        <begin position="42"/>
        <end position="66"/>
    </location>
</feature>
<dbReference type="GO" id="GO:0016308">
    <property type="term" value="F:1-phosphatidylinositol-4-phosphate 5-kinase activity"/>
    <property type="evidence" value="ECO:0007669"/>
    <property type="project" value="TreeGrafter"/>
</dbReference>
<evidence type="ECO:0000256" key="2">
    <source>
        <dbReference type="SAM" id="MobiDB-lite"/>
    </source>
</evidence>
<dbReference type="InParanoid" id="A0A1E7FQZ5"/>
<feature type="region of interest" description="Disordered" evidence="2">
    <location>
        <begin position="22"/>
        <end position="93"/>
    </location>
</feature>
<dbReference type="PANTHER" id="PTHR23086">
    <property type="entry name" value="PHOSPHATIDYLINOSITOL-4-PHOSPHATE 5-KINASE"/>
    <property type="match status" value="1"/>
</dbReference>
<dbReference type="SMART" id="SM00330">
    <property type="entry name" value="PIPKc"/>
    <property type="match status" value="1"/>
</dbReference>
<dbReference type="SUPFAM" id="SSF56104">
    <property type="entry name" value="SAICAR synthase-like"/>
    <property type="match status" value="1"/>
</dbReference>
<dbReference type="GO" id="GO:0046854">
    <property type="term" value="P:phosphatidylinositol phosphate biosynthetic process"/>
    <property type="evidence" value="ECO:0007669"/>
    <property type="project" value="TreeGrafter"/>
</dbReference>
<dbReference type="GO" id="GO:0005524">
    <property type="term" value="F:ATP binding"/>
    <property type="evidence" value="ECO:0007669"/>
    <property type="project" value="UniProtKB-UniRule"/>
</dbReference>
<gene>
    <name evidence="4" type="ORF">FRACYDRAFT_167010</name>
</gene>
<keyword evidence="1" id="KW-0418">Kinase</keyword>
<dbReference type="InterPro" id="IPR027483">
    <property type="entry name" value="PInositol-4-P-4/5-kinase_C_sf"/>
</dbReference>
<dbReference type="GO" id="GO:0005886">
    <property type="term" value="C:plasma membrane"/>
    <property type="evidence" value="ECO:0007669"/>
    <property type="project" value="TreeGrafter"/>
</dbReference>
<protein>
    <submittedName>
        <fullName evidence="4">SAICAR synthase-like protein</fullName>
    </submittedName>
</protein>
<dbReference type="InterPro" id="IPR023610">
    <property type="entry name" value="PInositol-4/5-P-5/4-kinase"/>
</dbReference>
<keyword evidence="1" id="KW-0547">Nucleotide-binding</keyword>
<keyword evidence="1" id="KW-0067">ATP-binding</keyword>
<keyword evidence="5" id="KW-1185">Reference proteome</keyword>
<evidence type="ECO:0000256" key="1">
    <source>
        <dbReference type="PROSITE-ProRule" id="PRU00781"/>
    </source>
</evidence>
<evidence type="ECO:0000313" key="4">
    <source>
        <dbReference type="EMBL" id="OEU20547.1"/>
    </source>
</evidence>
<dbReference type="PROSITE" id="PS51455">
    <property type="entry name" value="PIPK"/>
    <property type="match status" value="1"/>
</dbReference>
<dbReference type="OrthoDB" id="2129491at2759"/>
<dbReference type="PANTHER" id="PTHR23086:SF8">
    <property type="entry name" value="PHOSPHATIDYLINOSITOL 5-PHOSPHATE 4-KINASE, ISOFORM A"/>
    <property type="match status" value="1"/>
</dbReference>
<sequence>MSKAARSINAQTVRKFVKTVAMVRGNGVKRGKPPRIPPSHADEDENQIYAVQEEDDESNDEEEDDTSASGTPFHEDDGVTEHDPNGVSPFNESKGSIFKEKEDIGNFLTPDLAGEWVEEDIPKEVVAETLDVGRKLMGALDPHNMLQVQRWRRKKRGGKKKRKSYVKGKVIDGRHELYTLSIAVMLGVRTSIARTNTIISSSDGSGKKILSPQDFMAEEKYEFAPKGSPTTPPHKLTHTFKFKDYAPVTFAYLRRMFGVNEFDFLLSVCGNANFIEFISNAKSGQFFFYSSDGKYMIKTMTNTESKFLRRILPHYFRHCTENPNSLVTKFLGMYRVKLYHLRRNVKFVIMNSVYYTDKGLQTFYDLKGSEIGRSAEPGQDVLKDNDLRNSLPEGAFSFSPDRRARLRGQIESDCNFLRKMQIMDYSMLIGVHHIPPSKVDQRNNIGETGFKIQDRRVHRKQNSKGVVSDLDIDASAKTVASIDNNSKEYSYQDAAPDTNVNGDSTKRLIKDIRESAYSASNYEFAGLLEDEDDCSYLEGSENHNEQYARKLYANQQHPKYDDVEMKKEQTIEQIYWPFHKFYDLNGHRRMKPKECYSCQKYPCVCEGVSDLVKAWKIPEFVPPLSDRKDGGFMLDTTDTHIPMVYHGEQEDMNYEGKIYFMGIIDILQQYNARKRVETRYRKIEVRGKAEPSCVSPDDYASRFIHFFDEYSGKAHTKRNGEENSTGVEITKNGAHVVSVVNHDENATIATNGNVASAKITPDDSINNDIHKVEGIVGRPVALKPGEKPQGKYVVI</sequence>
<evidence type="ECO:0000259" key="3">
    <source>
        <dbReference type="PROSITE" id="PS51455"/>
    </source>
</evidence>
<dbReference type="Gene3D" id="3.30.810.10">
    <property type="entry name" value="2-Layer Sandwich"/>
    <property type="match status" value="2"/>
</dbReference>